<dbReference type="Proteomes" id="UP001165121">
    <property type="component" value="Unassembled WGS sequence"/>
</dbReference>
<evidence type="ECO:0000313" key="1">
    <source>
        <dbReference type="EMBL" id="GMF28387.1"/>
    </source>
</evidence>
<comment type="caution">
    <text evidence="1">The sequence shown here is derived from an EMBL/GenBank/DDBJ whole genome shotgun (WGS) entry which is preliminary data.</text>
</comment>
<keyword evidence="2" id="KW-1185">Reference proteome</keyword>
<dbReference type="AlphaFoldDB" id="A0A9W6U8L9"/>
<dbReference type="InterPro" id="IPR012337">
    <property type="entry name" value="RNaseH-like_sf"/>
</dbReference>
<dbReference type="GO" id="GO:0003676">
    <property type="term" value="F:nucleic acid binding"/>
    <property type="evidence" value="ECO:0007669"/>
    <property type="project" value="InterPro"/>
</dbReference>
<organism evidence="1 2">
    <name type="scientific">Phytophthora fragariaefolia</name>
    <dbReference type="NCBI Taxonomy" id="1490495"/>
    <lineage>
        <taxon>Eukaryota</taxon>
        <taxon>Sar</taxon>
        <taxon>Stramenopiles</taxon>
        <taxon>Oomycota</taxon>
        <taxon>Peronosporomycetes</taxon>
        <taxon>Peronosporales</taxon>
        <taxon>Peronosporaceae</taxon>
        <taxon>Phytophthora</taxon>
    </lineage>
</organism>
<evidence type="ECO:0000313" key="2">
    <source>
        <dbReference type="Proteomes" id="UP001165121"/>
    </source>
</evidence>
<sequence>MLMVTIKIIADWNMVQTIQHVVFVRDLQKLYHQFWSRCLLYKHTKGGYIVRRPWDPTDQATRRNEVLHYDFLYMGDSKDTTFYVLVPKDGLTHICELIACDSLNSDVAVQALQDWSKRFGAPEILMLDTGSHFKKLVVDALCQRLSSMIRVMLMEFKLDTGEWVYLLPLVQSNLYYTVVPSLNNHTPSEPFTLLPVPNLLTRIGVARSKNNLMLDVSVQRDNVDDLRKALHVMLRE</sequence>
<accession>A0A9W6U8L9</accession>
<gene>
    <name evidence="1" type="ORF">Pfra01_000586500</name>
</gene>
<dbReference type="EMBL" id="BSXT01000476">
    <property type="protein sequence ID" value="GMF28387.1"/>
    <property type="molecule type" value="Genomic_DNA"/>
</dbReference>
<protein>
    <submittedName>
        <fullName evidence="1">Unnamed protein product</fullName>
    </submittedName>
</protein>
<proteinExistence type="predicted"/>
<reference evidence="1" key="1">
    <citation type="submission" date="2023-04" db="EMBL/GenBank/DDBJ databases">
        <title>Phytophthora fragariaefolia NBRC 109709.</title>
        <authorList>
            <person name="Ichikawa N."/>
            <person name="Sato H."/>
            <person name="Tonouchi N."/>
        </authorList>
    </citation>
    <scope>NUCLEOTIDE SEQUENCE</scope>
    <source>
        <strain evidence="1">NBRC 109709</strain>
    </source>
</reference>
<dbReference type="InterPro" id="IPR036397">
    <property type="entry name" value="RNaseH_sf"/>
</dbReference>
<dbReference type="SUPFAM" id="SSF53098">
    <property type="entry name" value="Ribonuclease H-like"/>
    <property type="match status" value="1"/>
</dbReference>
<dbReference type="Gene3D" id="3.30.420.10">
    <property type="entry name" value="Ribonuclease H-like superfamily/Ribonuclease H"/>
    <property type="match status" value="1"/>
</dbReference>
<name>A0A9W6U8L9_9STRA</name>